<keyword evidence="2" id="KW-1185">Reference proteome</keyword>
<protein>
    <submittedName>
        <fullName evidence="1">Uncharacterized protein</fullName>
    </submittedName>
</protein>
<dbReference type="Proteomes" id="UP000238479">
    <property type="component" value="Chromosome 7"/>
</dbReference>
<accession>A0A2P6PE56</accession>
<dbReference type="AlphaFoldDB" id="A0A2P6PE56"/>
<dbReference type="EMBL" id="PDCK01000045">
    <property type="protein sequence ID" value="PRQ20203.1"/>
    <property type="molecule type" value="Genomic_DNA"/>
</dbReference>
<dbReference type="Gramene" id="PRQ20203">
    <property type="protein sequence ID" value="PRQ20203"/>
    <property type="gene ID" value="RchiOBHm_Chr7g0225571"/>
</dbReference>
<evidence type="ECO:0000313" key="2">
    <source>
        <dbReference type="Proteomes" id="UP000238479"/>
    </source>
</evidence>
<evidence type="ECO:0000313" key="1">
    <source>
        <dbReference type="EMBL" id="PRQ20203.1"/>
    </source>
</evidence>
<proteinExistence type="predicted"/>
<comment type="caution">
    <text evidence="1">The sequence shown here is derived from an EMBL/GenBank/DDBJ whole genome shotgun (WGS) entry which is preliminary data.</text>
</comment>
<name>A0A2P6PE56_ROSCH</name>
<gene>
    <name evidence="1" type="ORF">RchiOBHm_Chr7g0225571</name>
</gene>
<sequence>MEFGSFGDAPSTLMTCRTQHARSSFFSSCHCETRLRTFPCSWALRQKTQTSPSCKYTSGNLSRVQSLIIKEISLILGF</sequence>
<reference evidence="1 2" key="1">
    <citation type="journal article" date="2018" name="Nat. Genet.">
        <title>The Rosa genome provides new insights in the design of modern roses.</title>
        <authorList>
            <person name="Bendahmane M."/>
        </authorList>
    </citation>
    <scope>NUCLEOTIDE SEQUENCE [LARGE SCALE GENOMIC DNA]</scope>
    <source>
        <strain evidence="2">cv. Old Blush</strain>
    </source>
</reference>
<organism evidence="1 2">
    <name type="scientific">Rosa chinensis</name>
    <name type="common">China rose</name>
    <dbReference type="NCBI Taxonomy" id="74649"/>
    <lineage>
        <taxon>Eukaryota</taxon>
        <taxon>Viridiplantae</taxon>
        <taxon>Streptophyta</taxon>
        <taxon>Embryophyta</taxon>
        <taxon>Tracheophyta</taxon>
        <taxon>Spermatophyta</taxon>
        <taxon>Magnoliopsida</taxon>
        <taxon>eudicotyledons</taxon>
        <taxon>Gunneridae</taxon>
        <taxon>Pentapetalae</taxon>
        <taxon>rosids</taxon>
        <taxon>fabids</taxon>
        <taxon>Rosales</taxon>
        <taxon>Rosaceae</taxon>
        <taxon>Rosoideae</taxon>
        <taxon>Rosoideae incertae sedis</taxon>
        <taxon>Rosa</taxon>
    </lineage>
</organism>